<feature type="binding site" evidence="10">
    <location>
        <position position="81"/>
    </location>
    <ligand>
        <name>Mg(2+)</name>
        <dbReference type="ChEBI" id="CHEBI:18420"/>
        <label>1</label>
        <note>catalytic</note>
    </ligand>
</feature>
<dbReference type="InterPro" id="IPR000760">
    <property type="entry name" value="Inositol_monophosphatase-like"/>
</dbReference>
<dbReference type="GO" id="GO:0046872">
    <property type="term" value="F:metal ion binding"/>
    <property type="evidence" value="ECO:0007669"/>
    <property type="project" value="UniProtKB-KW"/>
</dbReference>
<dbReference type="PRINTS" id="PR01959">
    <property type="entry name" value="SBIMPHPHTASE"/>
</dbReference>
<evidence type="ECO:0000256" key="5">
    <source>
        <dbReference type="ARBA" id="ARBA00022723"/>
    </source>
</evidence>
<evidence type="ECO:0000256" key="10">
    <source>
        <dbReference type="PIRSR" id="PIRSR600760-2"/>
    </source>
</evidence>
<dbReference type="CDD" id="cd01639">
    <property type="entry name" value="IMPase"/>
    <property type="match status" value="1"/>
</dbReference>
<evidence type="ECO:0000256" key="7">
    <source>
        <dbReference type="ARBA" id="ARBA00022842"/>
    </source>
</evidence>
<keyword evidence="13" id="KW-1185">Reference proteome</keyword>
<dbReference type="FunFam" id="3.40.190.80:FF:000002">
    <property type="entry name" value="Inositol-1-monophosphatase"/>
    <property type="match status" value="1"/>
</dbReference>
<feature type="binding site" evidence="10">
    <location>
        <position position="83"/>
    </location>
    <ligand>
        <name>Mg(2+)</name>
        <dbReference type="ChEBI" id="CHEBI:18420"/>
        <label>1</label>
        <note>catalytic</note>
    </ligand>
</feature>
<dbReference type="InterPro" id="IPR020550">
    <property type="entry name" value="Inositol_monophosphatase_CS"/>
</dbReference>
<evidence type="ECO:0000256" key="3">
    <source>
        <dbReference type="ARBA" id="ARBA00004970"/>
    </source>
</evidence>
<dbReference type="Proteomes" id="UP000318065">
    <property type="component" value="Chromosome"/>
</dbReference>
<evidence type="ECO:0000256" key="6">
    <source>
        <dbReference type="ARBA" id="ARBA00022801"/>
    </source>
</evidence>
<protein>
    <recommendedName>
        <fullName evidence="11">Inositol-1-monophosphatase</fullName>
        <ecNumber evidence="11">3.1.3.25</ecNumber>
    </recommendedName>
</protein>
<organism evidence="12 13">
    <name type="scientific">Rubrobacter xylanophilus</name>
    <dbReference type="NCBI Taxonomy" id="49319"/>
    <lineage>
        <taxon>Bacteria</taxon>
        <taxon>Bacillati</taxon>
        <taxon>Actinomycetota</taxon>
        <taxon>Rubrobacteria</taxon>
        <taxon>Rubrobacterales</taxon>
        <taxon>Rubrobacteraceae</taxon>
        <taxon>Rubrobacter</taxon>
    </lineage>
</organism>
<evidence type="ECO:0000256" key="2">
    <source>
        <dbReference type="ARBA" id="ARBA00001946"/>
    </source>
</evidence>
<dbReference type="InterPro" id="IPR022337">
    <property type="entry name" value="Inositol_monophosphatase_SuhB"/>
</dbReference>
<dbReference type="PANTHER" id="PTHR20854">
    <property type="entry name" value="INOSITOL MONOPHOSPHATASE"/>
    <property type="match status" value="1"/>
</dbReference>
<dbReference type="PROSITE" id="PS00630">
    <property type="entry name" value="IMP_2"/>
    <property type="match status" value="1"/>
</dbReference>
<evidence type="ECO:0000256" key="8">
    <source>
        <dbReference type="ARBA" id="ARBA00049158"/>
    </source>
</evidence>
<comment type="function">
    <text evidence="9">Catalyzes the dephosphorylation of histidinol-phosphate to histidinol, the direct precursor of histidine.</text>
</comment>
<dbReference type="EC" id="3.1.3.25" evidence="11"/>
<evidence type="ECO:0000313" key="13">
    <source>
        <dbReference type="Proteomes" id="UP000318065"/>
    </source>
</evidence>
<dbReference type="PROSITE" id="PS00629">
    <property type="entry name" value="IMP_1"/>
    <property type="match status" value="1"/>
</dbReference>
<feature type="binding site" evidence="10">
    <location>
        <position position="208"/>
    </location>
    <ligand>
        <name>Mg(2+)</name>
        <dbReference type="ChEBI" id="CHEBI:18420"/>
        <label>1</label>
        <note>catalytic</note>
    </ligand>
</feature>
<keyword evidence="5 10" id="KW-0479">Metal-binding</keyword>
<dbReference type="GO" id="GO:0006020">
    <property type="term" value="P:inositol metabolic process"/>
    <property type="evidence" value="ECO:0007669"/>
    <property type="project" value="TreeGrafter"/>
</dbReference>
<reference evidence="12" key="1">
    <citation type="journal article" date="2019" name="Microbiol. Resour. Announc.">
        <title>Complete Genome Sequence of Rubrobacter xylanophilus Strain AA3-22, Isolated from Arima Onsen in Japan.</title>
        <authorList>
            <person name="Tomariguchi N."/>
            <person name="Miyazaki K."/>
        </authorList>
    </citation>
    <scope>NUCLEOTIDE SEQUENCE [LARGE SCALE GENOMIC DNA]</scope>
    <source>
        <strain evidence="12">AA3-22</strain>
    </source>
</reference>
<dbReference type="FunFam" id="3.30.540.10:FF:000003">
    <property type="entry name" value="Inositol-1-monophosphatase"/>
    <property type="match status" value="1"/>
</dbReference>
<dbReference type="Pfam" id="PF00459">
    <property type="entry name" value="Inositol_P"/>
    <property type="match status" value="1"/>
</dbReference>
<dbReference type="GO" id="GO:0007165">
    <property type="term" value="P:signal transduction"/>
    <property type="evidence" value="ECO:0007669"/>
    <property type="project" value="TreeGrafter"/>
</dbReference>
<dbReference type="InterPro" id="IPR033942">
    <property type="entry name" value="IMPase"/>
</dbReference>
<dbReference type="GO" id="GO:0004401">
    <property type="term" value="F:histidinol-phosphatase activity"/>
    <property type="evidence" value="ECO:0007669"/>
    <property type="project" value="UniProtKB-EC"/>
</dbReference>
<dbReference type="GO" id="GO:0008934">
    <property type="term" value="F:inositol monophosphate 1-phosphatase activity"/>
    <property type="evidence" value="ECO:0007669"/>
    <property type="project" value="InterPro"/>
</dbReference>
<feature type="binding site" evidence="10">
    <location>
        <position position="65"/>
    </location>
    <ligand>
        <name>Mg(2+)</name>
        <dbReference type="ChEBI" id="CHEBI:18420"/>
        <label>1</label>
        <note>catalytic</note>
    </ligand>
</feature>
<dbReference type="PRINTS" id="PR00377">
    <property type="entry name" value="IMPHPHTASES"/>
</dbReference>
<keyword evidence="7 10" id="KW-0460">Magnesium</keyword>
<evidence type="ECO:0000256" key="1">
    <source>
        <dbReference type="ARBA" id="ARBA00001033"/>
    </source>
</evidence>
<dbReference type="Gene3D" id="3.40.190.80">
    <property type="match status" value="1"/>
</dbReference>
<dbReference type="PANTHER" id="PTHR20854:SF4">
    <property type="entry name" value="INOSITOL-1-MONOPHOSPHATASE-RELATED"/>
    <property type="match status" value="1"/>
</dbReference>
<evidence type="ECO:0000256" key="9">
    <source>
        <dbReference type="ARBA" id="ARBA00053547"/>
    </source>
</evidence>
<dbReference type="RefSeq" id="WP_143527083.1">
    <property type="nucleotide sequence ID" value="NZ_AP019791.1"/>
</dbReference>
<dbReference type="GO" id="GO:0046854">
    <property type="term" value="P:phosphatidylinositol phosphate biosynthetic process"/>
    <property type="evidence" value="ECO:0007669"/>
    <property type="project" value="InterPro"/>
</dbReference>
<sequence>MRREFDVAVEAARAAGGVLLEGLGRGGEVRYKGEVDLVTETDEASERLLKERLLGAFPGYGLLAEESGQTAGEGDVRWIVDPLDGTVNFAHGLPVFAVSIALQRGREVVLGVVYDPVRDELFAARRGEGATLNGKPMSTSRNSELIRALVATGFPYDRTEMPEALELFGRFATRTRGMRRLGSSALDLCYVACGRLDGYYERGIQAWDVAAGALILEEAGGRVTDYRGGPLDIEGREIVASNGPLHTAMLEITRGFSGAQRIRRST</sequence>
<accession>A0A510HK79</accession>
<dbReference type="Gene3D" id="3.30.540.10">
    <property type="entry name" value="Fructose-1,6-Bisphosphatase, subunit A, domain 1"/>
    <property type="match status" value="1"/>
</dbReference>
<evidence type="ECO:0000313" key="12">
    <source>
        <dbReference type="EMBL" id="BBL79003.1"/>
    </source>
</evidence>
<comment type="catalytic activity">
    <reaction evidence="8">
        <text>L-histidinol phosphate + H2O = L-histidinol + phosphate</text>
        <dbReference type="Rhea" id="RHEA:14465"/>
        <dbReference type="ChEBI" id="CHEBI:15377"/>
        <dbReference type="ChEBI" id="CHEBI:43474"/>
        <dbReference type="ChEBI" id="CHEBI:57699"/>
        <dbReference type="ChEBI" id="CHEBI:57980"/>
        <dbReference type="EC" id="3.1.3.15"/>
    </reaction>
</comment>
<comment type="pathway">
    <text evidence="3">Amino-acid biosynthesis; L-histidine biosynthesis; L-histidine from 5-phospho-alpha-D-ribose 1-diphosphate: step 8/9.</text>
</comment>
<name>A0A510HK79_9ACTN</name>
<keyword evidence="6 11" id="KW-0378">Hydrolase</keyword>
<dbReference type="EMBL" id="AP019791">
    <property type="protein sequence ID" value="BBL79003.1"/>
    <property type="molecule type" value="Genomic_DNA"/>
</dbReference>
<proteinExistence type="inferred from homology"/>
<feature type="binding site" evidence="10">
    <location>
        <position position="84"/>
    </location>
    <ligand>
        <name>Mg(2+)</name>
        <dbReference type="ChEBI" id="CHEBI:18420"/>
        <label>1</label>
        <note>catalytic</note>
    </ligand>
</feature>
<comment type="similarity">
    <text evidence="4 11">Belongs to the inositol monophosphatase superfamily.</text>
</comment>
<dbReference type="InterPro" id="IPR020583">
    <property type="entry name" value="Inositol_monoP_metal-BS"/>
</dbReference>
<dbReference type="SUPFAM" id="SSF56655">
    <property type="entry name" value="Carbohydrate phosphatase"/>
    <property type="match status" value="1"/>
</dbReference>
<comment type="cofactor">
    <cofactor evidence="2 10 11">
        <name>Mg(2+)</name>
        <dbReference type="ChEBI" id="CHEBI:18420"/>
    </cofactor>
</comment>
<dbReference type="AlphaFoldDB" id="A0A510HK79"/>
<evidence type="ECO:0000256" key="4">
    <source>
        <dbReference type="ARBA" id="ARBA00009759"/>
    </source>
</evidence>
<gene>
    <name evidence="12" type="primary">hisN</name>
    <name evidence="12" type="ORF">RxyAA322_08570</name>
</gene>
<comment type="catalytic activity">
    <reaction evidence="1 11">
        <text>a myo-inositol phosphate + H2O = myo-inositol + phosphate</text>
        <dbReference type="Rhea" id="RHEA:24056"/>
        <dbReference type="ChEBI" id="CHEBI:15377"/>
        <dbReference type="ChEBI" id="CHEBI:17268"/>
        <dbReference type="ChEBI" id="CHEBI:43474"/>
        <dbReference type="ChEBI" id="CHEBI:84139"/>
        <dbReference type="EC" id="3.1.3.25"/>
    </reaction>
</comment>
<evidence type="ECO:0000256" key="11">
    <source>
        <dbReference type="RuleBase" id="RU364068"/>
    </source>
</evidence>
<dbReference type="OrthoDB" id="9772456at2"/>